<dbReference type="CDD" id="cd05379">
    <property type="entry name" value="CAP_bacterial"/>
    <property type="match status" value="1"/>
</dbReference>
<organism evidence="2 3">
    <name type="scientific">Clostridium perfringens</name>
    <dbReference type="NCBI Taxonomy" id="1502"/>
    <lineage>
        <taxon>Bacteria</taxon>
        <taxon>Bacillati</taxon>
        <taxon>Bacillota</taxon>
        <taxon>Clostridia</taxon>
        <taxon>Eubacteriales</taxon>
        <taxon>Clostridiaceae</taxon>
        <taxon>Clostridium</taxon>
    </lineage>
</organism>
<reference evidence="2" key="1">
    <citation type="submission" date="2019-11" db="EMBL/GenBank/DDBJ databases">
        <title>Characterization of Clostridium perfringens isolates from swine manure treated agricultural soils.</title>
        <authorList>
            <person name="Wushke S.T."/>
        </authorList>
    </citation>
    <scope>NUCLEOTIDE SEQUENCE</scope>
    <source>
        <strain evidence="2">X26</strain>
    </source>
</reference>
<evidence type="ECO:0000313" key="2">
    <source>
        <dbReference type="EMBL" id="MDZ5001609.1"/>
    </source>
</evidence>
<dbReference type="Gene3D" id="3.40.33.10">
    <property type="entry name" value="CAP"/>
    <property type="match status" value="1"/>
</dbReference>
<dbReference type="PANTHER" id="PTHR31157:SF1">
    <property type="entry name" value="SCP DOMAIN-CONTAINING PROTEIN"/>
    <property type="match status" value="1"/>
</dbReference>
<evidence type="ECO:0000259" key="1">
    <source>
        <dbReference type="Pfam" id="PF00188"/>
    </source>
</evidence>
<dbReference type="InterPro" id="IPR014044">
    <property type="entry name" value="CAP_dom"/>
</dbReference>
<evidence type="ECO:0000313" key="3">
    <source>
        <dbReference type="Proteomes" id="UP001291306"/>
    </source>
</evidence>
<dbReference type="PANTHER" id="PTHR31157">
    <property type="entry name" value="SCP DOMAIN-CONTAINING PROTEIN"/>
    <property type="match status" value="1"/>
</dbReference>
<comment type="caution">
    <text evidence="2">The sequence shown here is derived from an EMBL/GenBank/DDBJ whole genome shotgun (WGS) entry which is preliminary data.</text>
</comment>
<gene>
    <name evidence="2" type="ORF">GNF79_21660</name>
</gene>
<dbReference type="Proteomes" id="UP001291306">
    <property type="component" value="Unassembled WGS sequence"/>
</dbReference>
<feature type="domain" description="SCP" evidence="1">
    <location>
        <begin position="2"/>
        <end position="122"/>
    </location>
</feature>
<dbReference type="InterPro" id="IPR035940">
    <property type="entry name" value="CAP_sf"/>
</dbReference>
<dbReference type="AlphaFoldDB" id="A0AAW9IEU6"/>
<feature type="non-terminal residue" evidence="2">
    <location>
        <position position="124"/>
    </location>
</feature>
<proteinExistence type="predicted"/>
<dbReference type="EMBL" id="WNVC01001605">
    <property type="protein sequence ID" value="MDZ5001609.1"/>
    <property type="molecule type" value="Genomic_DNA"/>
</dbReference>
<sequence>FQRVNQERAAAGLPALSYNGTMESYARIKSKDMGDRGYFDHKDPEGRLITEKMKADGVSYRAWGENIAYIQGVNGNSTLATQFMDNWMNSPGHRANILSSNFSSIGVGVYKIGNTYYATQEFYK</sequence>
<accession>A0AAW9IEU6</accession>
<dbReference type="RefSeq" id="WP_322459641.1">
    <property type="nucleotide sequence ID" value="NZ_WNVC01001605.1"/>
</dbReference>
<feature type="non-terminal residue" evidence="2">
    <location>
        <position position="1"/>
    </location>
</feature>
<dbReference type="Pfam" id="PF00188">
    <property type="entry name" value="CAP"/>
    <property type="match status" value="1"/>
</dbReference>
<dbReference type="SUPFAM" id="SSF55797">
    <property type="entry name" value="PR-1-like"/>
    <property type="match status" value="1"/>
</dbReference>
<protein>
    <submittedName>
        <fullName evidence="2">CAP domain-containing protein</fullName>
    </submittedName>
</protein>
<name>A0AAW9IEU6_CLOPF</name>